<dbReference type="PROSITE" id="PS50043">
    <property type="entry name" value="HTH_LUXR_2"/>
    <property type="match status" value="1"/>
</dbReference>
<evidence type="ECO:0000313" key="7">
    <source>
        <dbReference type="Proteomes" id="UP001054811"/>
    </source>
</evidence>
<dbReference type="InterPro" id="IPR000792">
    <property type="entry name" value="Tscrpt_reg_LuxR_C"/>
</dbReference>
<dbReference type="SUPFAM" id="SSF46894">
    <property type="entry name" value="C-terminal effector domain of the bipartite response regulators"/>
    <property type="match status" value="1"/>
</dbReference>
<dbReference type="Proteomes" id="UP001054811">
    <property type="component" value="Chromosome"/>
</dbReference>
<name>A0ABY5NGQ2_9MICO</name>
<dbReference type="Pfam" id="PF00072">
    <property type="entry name" value="Response_reg"/>
    <property type="match status" value="1"/>
</dbReference>
<dbReference type="InterPro" id="IPR011006">
    <property type="entry name" value="CheY-like_superfamily"/>
</dbReference>
<accession>A0ABY5NGQ2</accession>
<dbReference type="InterPro" id="IPR058245">
    <property type="entry name" value="NreC/VraR/RcsB-like_REC"/>
</dbReference>
<dbReference type="InterPro" id="IPR016032">
    <property type="entry name" value="Sig_transdc_resp-reg_C-effctor"/>
</dbReference>
<evidence type="ECO:0000256" key="3">
    <source>
        <dbReference type="PROSITE-ProRule" id="PRU00169"/>
    </source>
</evidence>
<dbReference type="CDD" id="cd06170">
    <property type="entry name" value="LuxR_C_like"/>
    <property type="match status" value="1"/>
</dbReference>
<evidence type="ECO:0000259" key="4">
    <source>
        <dbReference type="PROSITE" id="PS50043"/>
    </source>
</evidence>
<evidence type="ECO:0000256" key="1">
    <source>
        <dbReference type="ARBA" id="ARBA00022553"/>
    </source>
</evidence>
<sequence length="218" mass="23732">MTMLSVLIVDDHAVVRRGLRALLESMPDVERVLEAANGADALRLLHEAQPAALPDVVLLDIHMPEMGGLAVAQRLAVEFRSLPYICLTGFEESDTVRASLGLGAAGFLFKDAGADEIERAIRTVVRGGVYLQPAAAMSLAREDETHIDRAISRLTPRETQVLLLVGRGLANKEIADELRISERTARTHVSALLSKLGVRSRTQAAILIAEDRRPQTSR</sequence>
<dbReference type="SUPFAM" id="SSF52172">
    <property type="entry name" value="CheY-like"/>
    <property type="match status" value="1"/>
</dbReference>
<dbReference type="PROSITE" id="PS50110">
    <property type="entry name" value="RESPONSE_REGULATORY"/>
    <property type="match status" value="1"/>
</dbReference>
<evidence type="ECO:0000256" key="2">
    <source>
        <dbReference type="ARBA" id="ARBA00023125"/>
    </source>
</evidence>
<keyword evidence="1 3" id="KW-0597">Phosphoprotein</keyword>
<keyword evidence="7" id="KW-1185">Reference proteome</keyword>
<proteinExistence type="predicted"/>
<evidence type="ECO:0000259" key="5">
    <source>
        <dbReference type="PROSITE" id="PS50110"/>
    </source>
</evidence>
<feature type="modified residue" description="4-aspartylphosphate" evidence="3">
    <location>
        <position position="60"/>
    </location>
</feature>
<gene>
    <name evidence="6" type="ORF">L2X98_27290</name>
</gene>
<feature type="domain" description="HTH luxR-type" evidence="4">
    <location>
        <begin position="147"/>
        <end position="212"/>
    </location>
</feature>
<dbReference type="InterPro" id="IPR039420">
    <property type="entry name" value="WalR-like"/>
</dbReference>
<protein>
    <submittedName>
        <fullName evidence="6">Response regulator transcription factor</fullName>
    </submittedName>
</protein>
<keyword evidence="2" id="KW-0238">DNA-binding</keyword>
<dbReference type="SMART" id="SM00421">
    <property type="entry name" value="HTH_LUXR"/>
    <property type="match status" value="1"/>
</dbReference>
<dbReference type="Pfam" id="PF00196">
    <property type="entry name" value="GerE"/>
    <property type="match status" value="1"/>
</dbReference>
<dbReference type="SMART" id="SM00448">
    <property type="entry name" value="REC"/>
    <property type="match status" value="1"/>
</dbReference>
<dbReference type="CDD" id="cd17535">
    <property type="entry name" value="REC_NarL-like"/>
    <property type="match status" value="1"/>
</dbReference>
<reference evidence="6" key="1">
    <citation type="submission" date="2022-01" db="EMBL/GenBank/DDBJ databases">
        <title>Microbacterium eymi and Microbacterium rhizovicinus sp. nov., isolated from the rhizospheric soil of Elymus tsukushiensis, a plant native to the Dokdo Islands, Republic of Korea.</title>
        <authorList>
            <person name="Hwang Y.J."/>
        </authorList>
    </citation>
    <scope>NUCLEOTIDE SEQUENCE</scope>
    <source>
        <strain evidence="6">KUDC0405</strain>
    </source>
</reference>
<organism evidence="6 7">
    <name type="scientific">Microbacterium elymi</name>
    <dbReference type="NCBI Taxonomy" id="2909587"/>
    <lineage>
        <taxon>Bacteria</taxon>
        <taxon>Bacillati</taxon>
        <taxon>Actinomycetota</taxon>
        <taxon>Actinomycetes</taxon>
        <taxon>Micrococcales</taxon>
        <taxon>Microbacteriaceae</taxon>
        <taxon>Microbacterium</taxon>
    </lineage>
</organism>
<dbReference type="PRINTS" id="PR00038">
    <property type="entry name" value="HTHLUXR"/>
</dbReference>
<dbReference type="PANTHER" id="PTHR43214">
    <property type="entry name" value="TWO-COMPONENT RESPONSE REGULATOR"/>
    <property type="match status" value="1"/>
</dbReference>
<dbReference type="RefSeq" id="WP_259610863.1">
    <property type="nucleotide sequence ID" value="NZ_CP091139.2"/>
</dbReference>
<dbReference type="Gene3D" id="3.40.50.2300">
    <property type="match status" value="1"/>
</dbReference>
<dbReference type="EMBL" id="CP091139">
    <property type="protein sequence ID" value="UUT34347.1"/>
    <property type="molecule type" value="Genomic_DNA"/>
</dbReference>
<evidence type="ECO:0000313" key="6">
    <source>
        <dbReference type="EMBL" id="UUT34347.1"/>
    </source>
</evidence>
<feature type="domain" description="Response regulatory" evidence="5">
    <location>
        <begin position="5"/>
        <end position="125"/>
    </location>
</feature>
<dbReference type="InterPro" id="IPR001789">
    <property type="entry name" value="Sig_transdc_resp-reg_receiver"/>
</dbReference>